<proteinExistence type="predicted"/>
<dbReference type="Gene3D" id="3.20.80.10">
    <property type="entry name" value="Regulatory factor, effector binding domain"/>
    <property type="match status" value="1"/>
</dbReference>
<dbReference type="InterPro" id="IPR009061">
    <property type="entry name" value="DNA-bd_dom_put_sf"/>
</dbReference>
<dbReference type="GO" id="GO:0003700">
    <property type="term" value="F:DNA-binding transcription factor activity"/>
    <property type="evidence" value="ECO:0007669"/>
    <property type="project" value="InterPro"/>
</dbReference>
<dbReference type="PANTHER" id="PTHR30204:SF69">
    <property type="entry name" value="MERR-FAMILY TRANSCRIPTIONAL REGULATOR"/>
    <property type="match status" value="1"/>
</dbReference>
<gene>
    <name evidence="7" type="primary">hmrR</name>
    <name evidence="7" type="ORF">DSM106044_03823</name>
</gene>
<evidence type="ECO:0000313" key="7">
    <source>
        <dbReference type="EMBL" id="TLC99372.1"/>
    </source>
</evidence>
<keyword evidence="2" id="KW-0805">Transcription regulation</keyword>
<comment type="caution">
    <text evidence="7">The sequence shown here is derived from an EMBL/GenBank/DDBJ whole genome shotgun (WGS) entry which is preliminary data.</text>
</comment>
<dbReference type="InterPro" id="IPR011256">
    <property type="entry name" value="Reg_factor_effector_dom_sf"/>
</dbReference>
<evidence type="ECO:0000259" key="6">
    <source>
        <dbReference type="PROSITE" id="PS50937"/>
    </source>
</evidence>
<dbReference type="InterPro" id="IPR000551">
    <property type="entry name" value="MerR-type_HTH_dom"/>
</dbReference>
<name>A0A4U8Q5Q8_9FIRM</name>
<dbReference type="Pfam" id="PF13411">
    <property type="entry name" value="MerR_1"/>
    <property type="match status" value="1"/>
</dbReference>
<dbReference type="Pfam" id="PF14526">
    <property type="entry name" value="Cass2"/>
    <property type="match status" value="1"/>
</dbReference>
<dbReference type="Gene3D" id="1.10.1660.10">
    <property type="match status" value="1"/>
</dbReference>
<protein>
    <submittedName>
        <fullName evidence="7">Copper export regulator</fullName>
    </submittedName>
</protein>
<evidence type="ECO:0000256" key="3">
    <source>
        <dbReference type="ARBA" id="ARBA00023125"/>
    </source>
</evidence>
<keyword evidence="5" id="KW-0175">Coiled coil</keyword>
<feature type="coiled-coil region" evidence="5">
    <location>
        <begin position="72"/>
        <end position="99"/>
    </location>
</feature>
<dbReference type="InterPro" id="IPR047057">
    <property type="entry name" value="MerR_fam"/>
</dbReference>
<dbReference type="GO" id="GO:0003677">
    <property type="term" value="F:DNA binding"/>
    <property type="evidence" value="ECO:0007669"/>
    <property type="project" value="UniProtKB-KW"/>
</dbReference>
<dbReference type="InterPro" id="IPR029441">
    <property type="entry name" value="Cass2"/>
</dbReference>
<dbReference type="PANTHER" id="PTHR30204">
    <property type="entry name" value="REDOX-CYCLING DRUG-SENSING TRANSCRIPTIONAL ACTIVATOR SOXR"/>
    <property type="match status" value="1"/>
</dbReference>
<dbReference type="AlphaFoldDB" id="A0A4U8Q5Q8"/>
<evidence type="ECO:0000256" key="1">
    <source>
        <dbReference type="ARBA" id="ARBA00022491"/>
    </source>
</evidence>
<dbReference type="STRING" id="180332.GCA_000797495_01004"/>
<dbReference type="SUPFAM" id="SSF55136">
    <property type="entry name" value="Probable bacterial effector-binding domain"/>
    <property type="match status" value="1"/>
</dbReference>
<evidence type="ECO:0000256" key="5">
    <source>
        <dbReference type="SAM" id="Coils"/>
    </source>
</evidence>
<dbReference type="RefSeq" id="WP_138003423.1">
    <property type="nucleotide sequence ID" value="NZ_QGQD01000070.1"/>
</dbReference>
<evidence type="ECO:0000256" key="2">
    <source>
        <dbReference type="ARBA" id="ARBA00023015"/>
    </source>
</evidence>
<sequence>MEEMTISQVSRSLGISTRMLRYYEKVGLISSSRREGYSYRIYDNNAVTRMKQIILLRKLRIPVSQISIILNNTNAVAAIEIFRKNMEELDEEITALSTIRDILNHFVEELSKSTELPLKNLISQDDTLLATIESLSLISINFKEEQSADKLKKADERLSKINDVRIIYLPPATVAAAHCIGDEPELNANFLIDKFVKESALGKLKPNLRLYGFNHPNPVDETGYHGYETWVTIPDEMEVPDPLEKKKFCGGLYAAHMITFGNFNEWDSFLDWIMKNERYDFAGDLQDQDHMCGLLEEHLNFYNHIEQPDKDDEHLQLDLLMPIKEKVTPAANIVK</sequence>
<organism evidence="7 8">
    <name type="scientific">Robinsoniella peoriensis</name>
    <dbReference type="NCBI Taxonomy" id="180332"/>
    <lineage>
        <taxon>Bacteria</taxon>
        <taxon>Bacillati</taxon>
        <taxon>Bacillota</taxon>
        <taxon>Clostridia</taxon>
        <taxon>Lachnospirales</taxon>
        <taxon>Lachnospiraceae</taxon>
        <taxon>Robinsoniella</taxon>
    </lineage>
</organism>
<dbReference type="CDD" id="cd00592">
    <property type="entry name" value="HTH_MerR-like"/>
    <property type="match status" value="1"/>
</dbReference>
<dbReference type="SMART" id="SM00422">
    <property type="entry name" value="HTH_MERR"/>
    <property type="match status" value="1"/>
</dbReference>
<dbReference type="PROSITE" id="PS00552">
    <property type="entry name" value="HTH_MERR_1"/>
    <property type="match status" value="1"/>
</dbReference>
<reference evidence="7 8" key="1">
    <citation type="journal article" date="2019" name="Anaerobe">
        <title>Detection of Robinsoniella peoriensis in multiple bone samples of a trauma patient.</title>
        <authorList>
            <person name="Schrottner P."/>
            <person name="Hartwich K."/>
            <person name="Bunk B."/>
            <person name="Schober I."/>
            <person name="Helbig S."/>
            <person name="Rudolph W.W."/>
            <person name="Gunzer F."/>
        </authorList>
    </citation>
    <scope>NUCLEOTIDE SEQUENCE [LARGE SCALE GENOMIC DNA]</scope>
    <source>
        <strain evidence="7 8">DSM 106044</strain>
    </source>
</reference>
<keyword evidence="4" id="KW-0804">Transcription</keyword>
<evidence type="ECO:0000313" key="8">
    <source>
        <dbReference type="Proteomes" id="UP000306509"/>
    </source>
</evidence>
<dbReference type="PROSITE" id="PS50937">
    <property type="entry name" value="HTH_MERR_2"/>
    <property type="match status" value="1"/>
</dbReference>
<evidence type="ECO:0000256" key="4">
    <source>
        <dbReference type="ARBA" id="ARBA00023163"/>
    </source>
</evidence>
<accession>A0A4U8Q5Q8</accession>
<keyword evidence="1" id="KW-0678">Repressor</keyword>
<keyword evidence="3" id="KW-0238">DNA-binding</keyword>
<dbReference type="EMBL" id="QGQD01000070">
    <property type="protein sequence ID" value="TLC99372.1"/>
    <property type="molecule type" value="Genomic_DNA"/>
</dbReference>
<dbReference type="Proteomes" id="UP000306509">
    <property type="component" value="Unassembled WGS sequence"/>
</dbReference>
<dbReference type="SUPFAM" id="SSF46955">
    <property type="entry name" value="Putative DNA-binding domain"/>
    <property type="match status" value="1"/>
</dbReference>
<keyword evidence="8" id="KW-1185">Reference proteome</keyword>
<feature type="domain" description="HTH merR-type" evidence="6">
    <location>
        <begin position="3"/>
        <end position="72"/>
    </location>
</feature>